<keyword evidence="5 15" id="KW-0732">Signal</keyword>
<keyword evidence="10 14" id="KW-0472">Membrane</keyword>
<evidence type="ECO:0000313" key="17">
    <source>
        <dbReference type="Proteomes" id="UP000515123"/>
    </source>
</evidence>
<evidence type="ECO:0000256" key="10">
    <source>
        <dbReference type="ARBA" id="ARBA00023136"/>
    </source>
</evidence>
<dbReference type="OrthoDB" id="547665at2759"/>
<evidence type="ECO:0000259" key="16">
    <source>
        <dbReference type="PROSITE" id="PS50011"/>
    </source>
</evidence>
<keyword evidence="17" id="KW-1185">Reference proteome</keyword>
<evidence type="ECO:0000256" key="14">
    <source>
        <dbReference type="SAM" id="Phobius"/>
    </source>
</evidence>
<evidence type="ECO:0000256" key="8">
    <source>
        <dbReference type="ARBA" id="ARBA00022840"/>
    </source>
</evidence>
<evidence type="ECO:0000256" key="12">
    <source>
        <dbReference type="PROSITE-ProRule" id="PRU10141"/>
    </source>
</evidence>
<dbReference type="GO" id="GO:0004674">
    <property type="term" value="F:protein serine/threonine kinase activity"/>
    <property type="evidence" value="ECO:0007669"/>
    <property type="project" value="UniProtKB-KW"/>
</dbReference>
<evidence type="ECO:0000256" key="6">
    <source>
        <dbReference type="ARBA" id="ARBA00022741"/>
    </source>
</evidence>
<dbReference type="Gene3D" id="1.10.510.10">
    <property type="entry name" value="Transferase(Phosphotransferase) domain 1"/>
    <property type="match status" value="1"/>
</dbReference>
<comment type="subcellular location">
    <subcellularLocation>
        <location evidence="1">Membrane</location>
        <topology evidence="1">Single-pass type I membrane protein</topology>
    </subcellularLocation>
</comment>
<feature type="binding site" evidence="12">
    <location>
        <position position="353"/>
    </location>
    <ligand>
        <name>ATP</name>
        <dbReference type="ChEBI" id="CHEBI:30616"/>
    </ligand>
</feature>
<evidence type="ECO:0000256" key="1">
    <source>
        <dbReference type="ARBA" id="ARBA00004479"/>
    </source>
</evidence>
<dbReference type="InterPro" id="IPR017441">
    <property type="entry name" value="Protein_kinase_ATP_BS"/>
</dbReference>
<evidence type="ECO:0000256" key="13">
    <source>
        <dbReference type="SAM" id="MobiDB-lite"/>
    </source>
</evidence>
<protein>
    <submittedName>
        <fullName evidence="18">Rust resistance kinase Lr10-like isoform X1</fullName>
    </submittedName>
</protein>
<dbReference type="GO" id="GO:0005524">
    <property type="term" value="F:ATP binding"/>
    <property type="evidence" value="ECO:0007669"/>
    <property type="project" value="UniProtKB-UniRule"/>
</dbReference>
<reference evidence="17" key="1">
    <citation type="journal article" date="2015" name="Nat. Genet.">
        <title>The pineapple genome and the evolution of CAM photosynthesis.</title>
        <authorList>
            <person name="Ming R."/>
            <person name="VanBuren R."/>
            <person name="Wai C.M."/>
            <person name="Tang H."/>
            <person name="Schatz M.C."/>
            <person name="Bowers J.E."/>
            <person name="Lyons E."/>
            <person name="Wang M.L."/>
            <person name="Chen J."/>
            <person name="Biggers E."/>
            <person name="Zhang J."/>
            <person name="Huang L."/>
            <person name="Zhang L."/>
            <person name="Miao W."/>
            <person name="Zhang J."/>
            <person name="Ye Z."/>
            <person name="Miao C."/>
            <person name="Lin Z."/>
            <person name="Wang H."/>
            <person name="Zhou H."/>
            <person name="Yim W.C."/>
            <person name="Priest H.D."/>
            <person name="Zheng C."/>
            <person name="Woodhouse M."/>
            <person name="Edger P.P."/>
            <person name="Guyot R."/>
            <person name="Guo H.B."/>
            <person name="Guo H."/>
            <person name="Zheng G."/>
            <person name="Singh R."/>
            <person name="Sharma A."/>
            <person name="Min X."/>
            <person name="Zheng Y."/>
            <person name="Lee H."/>
            <person name="Gurtowski J."/>
            <person name="Sedlazeck F.J."/>
            <person name="Harkess A."/>
            <person name="McKain M.R."/>
            <person name="Liao Z."/>
            <person name="Fang J."/>
            <person name="Liu J."/>
            <person name="Zhang X."/>
            <person name="Zhang Q."/>
            <person name="Hu W."/>
            <person name="Qin Y."/>
            <person name="Wang K."/>
            <person name="Chen L.Y."/>
            <person name="Shirley N."/>
            <person name="Lin Y.R."/>
            <person name="Liu L.Y."/>
            <person name="Hernandez A.G."/>
            <person name="Wright C.L."/>
            <person name="Bulone V."/>
            <person name="Tuskan G.A."/>
            <person name="Heath K."/>
            <person name="Zee F."/>
            <person name="Moore P.H."/>
            <person name="Sunkar R."/>
            <person name="Leebens-Mack J.H."/>
            <person name="Mockler T."/>
            <person name="Bennetzen J.L."/>
            <person name="Freeling M."/>
            <person name="Sankoff D."/>
            <person name="Paterson A.H."/>
            <person name="Zhu X."/>
            <person name="Yang X."/>
            <person name="Smith J.A."/>
            <person name="Cushman J.C."/>
            <person name="Paull R.E."/>
            <person name="Yu Q."/>
        </authorList>
    </citation>
    <scope>NUCLEOTIDE SEQUENCE [LARGE SCALE GENOMIC DNA]</scope>
    <source>
        <strain evidence="17">cv. F153</strain>
    </source>
</reference>
<dbReference type="Proteomes" id="UP000515123">
    <property type="component" value="Linkage group 16"/>
</dbReference>
<dbReference type="PROSITE" id="PS50011">
    <property type="entry name" value="PROTEIN_KINASE_DOM"/>
    <property type="match status" value="1"/>
</dbReference>
<feature type="signal peptide" evidence="15">
    <location>
        <begin position="1"/>
        <end position="24"/>
    </location>
</feature>
<evidence type="ECO:0000256" key="9">
    <source>
        <dbReference type="ARBA" id="ARBA00022989"/>
    </source>
</evidence>
<dbReference type="InterPro" id="IPR045874">
    <property type="entry name" value="LRK10/LRL21-25-like"/>
</dbReference>
<dbReference type="FunFam" id="1.10.510.10:FF:000590">
    <property type="entry name" value="PR5-like receptor kinase"/>
    <property type="match status" value="1"/>
</dbReference>
<organism evidence="17 18">
    <name type="scientific">Ananas comosus</name>
    <name type="common">Pineapple</name>
    <name type="synonym">Ananas ananas</name>
    <dbReference type="NCBI Taxonomy" id="4615"/>
    <lineage>
        <taxon>Eukaryota</taxon>
        <taxon>Viridiplantae</taxon>
        <taxon>Streptophyta</taxon>
        <taxon>Embryophyta</taxon>
        <taxon>Tracheophyta</taxon>
        <taxon>Spermatophyta</taxon>
        <taxon>Magnoliopsida</taxon>
        <taxon>Liliopsida</taxon>
        <taxon>Poales</taxon>
        <taxon>Bromeliaceae</taxon>
        <taxon>Bromelioideae</taxon>
        <taxon>Ananas</taxon>
    </lineage>
</organism>
<evidence type="ECO:0000256" key="5">
    <source>
        <dbReference type="ARBA" id="ARBA00022729"/>
    </source>
</evidence>
<keyword evidence="6 12" id="KW-0547">Nucleotide-binding</keyword>
<evidence type="ECO:0000256" key="11">
    <source>
        <dbReference type="ARBA" id="ARBA00023180"/>
    </source>
</evidence>
<keyword evidence="3" id="KW-0808">Transferase</keyword>
<feature type="chain" id="PRO_5027863080" evidence="15">
    <location>
        <begin position="25"/>
        <end position="677"/>
    </location>
</feature>
<evidence type="ECO:0000313" key="18">
    <source>
        <dbReference type="RefSeq" id="XP_020105959.1"/>
    </source>
</evidence>
<sequence>MGYFEKSLAFVIIFLVLRAKKAYCSDCSVSPCSLQGPRISFPFWKVGQPQHCGYPGFKLSCKGNQTVLQLASFGEVFVTSIYYEQNELTIDVGPNNCTYDFFLRFNSSATPFSYYPYFPPETTQYTYTNCSSNITSDDLYPVPCMSSTSSKSGFYVYVVPSAMQLTMLPGYCQPIGNISVPYLLTPNSADYSSSFDPDYPFTDSALNLAWSLPGCESCFNCGFKSNASNETYCLDPPYEEGSFYPDNTGGNSGNNTKHLIIGICIGSLFLVAVTAAIISAYYLRRRGRKKGMENQNQTSVERFLEEYKSLRPTRYSYADIKKITDHFKSKLGEGGFGSVFKGTLPSGLPVAVKVLKKNAGGGDGGEFVNEVGTIGRIHHVNIVRLLGFCADGLRRALIYEFMPNESLEKFISSSSRSGEGGPGPNAALSWSKLLDIAVGIARGMEYLHQGCNQRILHFDIKPHNILLDHNFSPKISDFGLAKLCSKERSMVSISAARGTVGYIAPEVLSRNFGNVSYKSDVYSFGMLLLEMAGGRDIIINKSNGMTTMTEAPLLESSIYNNNNSSCLCGTLTAGDEEDEATLIARKLTIVGLWCVQWHPVDRPCMKVVVQMLEGSVQSLQMPPDPFASLGSAPQTELAGPPAIASQGPNLQVITEEGEVITEEGEEGGVGGDAGTNY</sequence>
<evidence type="ECO:0000256" key="7">
    <source>
        <dbReference type="ARBA" id="ARBA00022777"/>
    </source>
</evidence>
<dbReference type="Gene3D" id="3.30.200.20">
    <property type="entry name" value="Phosphorylase Kinase, domain 1"/>
    <property type="match status" value="1"/>
</dbReference>
<evidence type="ECO:0000256" key="2">
    <source>
        <dbReference type="ARBA" id="ARBA00022527"/>
    </source>
</evidence>
<dbReference type="PANTHER" id="PTHR27009">
    <property type="entry name" value="RUST RESISTANCE KINASE LR10-RELATED"/>
    <property type="match status" value="1"/>
</dbReference>
<proteinExistence type="predicted"/>
<dbReference type="RefSeq" id="XP_020105959.1">
    <property type="nucleotide sequence ID" value="XM_020250370.1"/>
</dbReference>
<gene>
    <name evidence="18" type="primary">LOC109722342</name>
</gene>
<dbReference type="InterPro" id="IPR011009">
    <property type="entry name" value="Kinase-like_dom_sf"/>
</dbReference>
<dbReference type="PROSITE" id="PS00108">
    <property type="entry name" value="PROTEIN_KINASE_ST"/>
    <property type="match status" value="1"/>
</dbReference>
<keyword evidence="8 12" id="KW-0067">ATP-binding</keyword>
<evidence type="ECO:0000256" key="15">
    <source>
        <dbReference type="SAM" id="SignalP"/>
    </source>
</evidence>
<feature type="domain" description="Protein kinase" evidence="16">
    <location>
        <begin position="325"/>
        <end position="627"/>
    </location>
</feature>
<dbReference type="Pfam" id="PF13947">
    <property type="entry name" value="GUB_WAK_bind"/>
    <property type="match status" value="1"/>
</dbReference>
<evidence type="ECO:0000256" key="4">
    <source>
        <dbReference type="ARBA" id="ARBA00022692"/>
    </source>
</evidence>
<feature type="region of interest" description="Disordered" evidence="13">
    <location>
        <begin position="623"/>
        <end position="646"/>
    </location>
</feature>
<dbReference type="AlphaFoldDB" id="A0A6P5GD75"/>
<keyword evidence="7" id="KW-0418">Kinase</keyword>
<accession>A0A6P5GD75</accession>
<keyword evidence="4 14" id="KW-0812">Transmembrane</keyword>
<dbReference type="FunFam" id="3.30.200.20:FF:000178">
    <property type="entry name" value="serine/threonine-protein kinase PBS1-like"/>
    <property type="match status" value="1"/>
</dbReference>
<dbReference type="InterPro" id="IPR008271">
    <property type="entry name" value="Ser/Thr_kinase_AS"/>
</dbReference>
<reference evidence="18" key="2">
    <citation type="submission" date="2025-08" db="UniProtKB">
        <authorList>
            <consortium name="RefSeq"/>
        </authorList>
    </citation>
    <scope>IDENTIFICATION</scope>
    <source>
        <tissue evidence="18">Leaf</tissue>
    </source>
</reference>
<feature type="transmembrane region" description="Helical" evidence="14">
    <location>
        <begin position="259"/>
        <end position="283"/>
    </location>
</feature>
<dbReference type="SUPFAM" id="SSF56112">
    <property type="entry name" value="Protein kinase-like (PK-like)"/>
    <property type="match status" value="1"/>
</dbReference>
<keyword evidence="11" id="KW-0325">Glycoprotein</keyword>
<dbReference type="Pfam" id="PF07714">
    <property type="entry name" value="PK_Tyr_Ser-Thr"/>
    <property type="match status" value="1"/>
</dbReference>
<keyword evidence="2" id="KW-0723">Serine/threonine-protein kinase</keyword>
<dbReference type="GO" id="GO:0016020">
    <property type="term" value="C:membrane"/>
    <property type="evidence" value="ECO:0007669"/>
    <property type="project" value="UniProtKB-SubCell"/>
</dbReference>
<dbReference type="InterPro" id="IPR000719">
    <property type="entry name" value="Prot_kinase_dom"/>
</dbReference>
<dbReference type="InterPro" id="IPR025287">
    <property type="entry name" value="WAK_GUB"/>
</dbReference>
<dbReference type="PROSITE" id="PS00107">
    <property type="entry name" value="PROTEIN_KINASE_ATP"/>
    <property type="match status" value="1"/>
</dbReference>
<keyword evidence="9 14" id="KW-1133">Transmembrane helix</keyword>
<dbReference type="InterPro" id="IPR001245">
    <property type="entry name" value="Ser-Thr/Tyr_kinase_cat_dom"/>
</dbReference>
<evidence type="ECO:0000256" key="3">
    <source>
        <dbReference type="ARBA" id="ARBA00022679"/>
    </source>
</evidence>
<dbReference type="SMART" id="SM00220">
    <property type="entry name" value="S_TKc"/>
    <property type="match status" value="1"/>
</dbReference>
<dbReference type="GeneID" id="109722342"/>
<name>A0A6P5GD75_ANACO</name>
<dbReference type="GO" id="GO:0030247">
    <property type="term" value="F:polysaccharide binding"/>
    <property type="evidence" value="ECO:0007669"/>
    <property type="project" value="InterPro"/>
</dbReference>